<dbReference type="InterPro" id="IPR029058">
    <property type="entry name" value="AB_hydrolase_fold"/>
</dbReference>
<name>A0A8H6R5U3_9PEZI</name>
<feature type="domain" description="Alpha/beta hydrolase fold-3" evidence="2">
    <location>
        <begin position="399"/>
        <end position="464"/>
    </location>
</feature>
<dbReference type="AlphaFoldDB" id="A0A8H6R5U3"/>
<dbReference type="InterPro" id="IPR013094">
    <property type="entry name" value="AB_hydrolase_3"/>
</dbReference>
<dbReference type="GO" id="GO:0016787">
    <property type="term" value="F:hydrolase activity"/>
    <property type="evidence" value="ECO:0007669"/>
    <property type="project" value="UniProtKB-KW"/>
</dbReference>
<keyword evidence="1" id="KW-0378">Hydrolase</keyword>
<dbReference type="Pfam" id="PF13924">
    <property type="entry name" value="Lipocalin_5"/>
    <property type="match status" value="1"/>
</dbReference>
<dbReference type="Gene3D" id="3.40.50.1820">
    <property type="entry name" value="alpha/beta hydrolase"/>
    <property type="match status" value="2"/>
</dbReference>
<comment type="caution">
    <text evidence="4">The sequence shown here is derived from an EMBL/GenBank/DDBJ whole genome shotgun (WGS) entry which is preliminary data.</text>
</comment>
<accession>A0A8H6R5U3</accession>
<evidence type="ECO:0000256" key="1">
    <source>
        <dbReference type="ARBA" id="ARBA00022801"/>
    </source>
</evidence>
<dbReference type="PANTHER" id="PTHR48081:SF8">
    <property type="entry name" value="ALPHA_BETA HYDROLASE FOLD-3 DOMAIN-CONTAINING PROTEIN-RELATED"/>
    <property type="match status" value="1"/>
</dbReference>
<evidence type="ECO:0000313" key="5">
    <source>
        <dbReference type="Proteomes" id="UP000660729"/>
    </source>
</evidence>
<feature type="domain" description="Alpha/beta hydrolase fold-3" evidence="2">
    <location>
        <begin position="325"/>
        <end position="394"/>
    </location>
</feature>
<evidence type="ECO:0000313" key="4">
    <source>
        <dbReference type="EMBL" id="KAF7184924.1"/>
    </source>
</evidence>
<gene>
    <name evidence="4" type="ORF">HII31_13736</name>
</gene>
<dbReference type="Proteomes" id="UP000660729">
    <property type="component" value="Unassembled WGS sequence"/>
</dbReference>
<feature type="domain" description="Lipocalin-like" evidence="3">
    <location>
        <begin position="13"/>
        <end position="163"/>
    </location>
</feature>
<dbReference type="InterPro" id="IPR050300">
    <property type="entry name" value="GDXG_lipolytic_enzyme"/>
</dbReference>
<organism evidence="4 5">
    <name type="scientific">Pseudocercospora fuligena</name>
    <dbReference type="NCBI Taxonomy" id="685502"/>
    <lineage>
        <taxon>Eukaryota</taxon>
        <taxon>Fungi</taxon>
        <taxon>Dikarya</taxon>
        <taxon>Ascomycota</taxon>
        <taxon>Pezizomycotina</taxon>
        <taxon>Dothideomycetes</taxon>
        <taxon>Dothideomycetidae</taxon>
        <taxon>Mycosphaerellales</taxon>
        <taxon>Mycosphaerellaceae</taxon>
        <taxon>Pseudocercospora</taxon>
    </lineage>
</organism>
<sequence>MTEVWDQYKHLLVGCWKTISYEMFEVSGSERKLVAKPHGDTPLGRVSISPQGWLAAHLARPDRMRPLASGMPWMTAPNQEVAHVARGLSMYCGYMKLYKNETGQLYWQTRVEVSTDPNRMGGIEERKVTLVDEGGKTFMILEPKQDMLLEDGTKTRAVLKWEKFNPWDEFILASTITAEVLMKRRLGTSVQAITSPGLSSQALSSTACIISKDPDTHSFTLSTMSIPSAWARNVIKGATPKCRNRMADRNYAQSWKDWEAASGGRAVLHGTPAEIKGMVDGLVQALTPMMPPFTEAVDVKEGDVDGIKYRIYTPKGKTGPLPTAIWMHGGGFMTGDLNSDHLVCGVVSEHTNSAVINVDYRLTPEHQWPVQLEDCMKVYKWAHANASSFGGDSNSHLGPKADPKDPNVFTILATDQHAKYPPTYLTSCEFDPLRDDAYIMEEALKEAGVPVKHDHYKGMPHYFWIIPAVPEGQEYVAKLLQGIAWVLAQSK</sequence>
<evidence type="ECO:0000259" key="2">
    <source>
        <dbReference type="Pfam" id="PF07859"/>
    </source>
</evidence>
<dbReference type="OrthoDB" id="408631at2759"/>
<keyword evidence="5" id="KW-1185">Reference proteome</keyword>
<evidence type="ECO:0000259" key="3">
    <source>
        <dbReference type="Pfam" id="PF13924"/>
    </source>
</evidence>
<reference evidence="4" key="1">
    <citation type="submission" date="2020-04" db="EMBL/GenBank/DDBJ databases">
        <title>Draft genome resource of the tomato pathogen Pseudocercospora fuligena.</title>
        <authorList>
            <person name="Zaccaron A."/>
        </authorList>
    </citation>
    <scope>NUCLEOTIDE SEQUENCE</scope>
    <source>
        <strain evidence="4">PF001</strain>
    </source>
</reference>
<dbReference type="EMBL" id="JABCIY010000347">
    <property type="protein sequence ID" value="KAF7184924.1"/>
    <property type="molecule type" value="Genomic_DNA"/>
</dbReference>
<dbReference type="PANTHER" id="PTHR48081">
    <property type="entry name" value="AB HYDROLASE SUPERFAMILY PROTEIN C4A8.06C"/>
    <property type="match status" value="1"/>
</dbReference>
<protein>
    <submittedName>
        <fullName evidence="4">Versiconal hemiacetal acetate esterase</fullName>
    </submittedName>
</protein>
<dbReference type="InterPro" id="IPR024311">
    <property type="entry name" value="Lipocalin-like"/>
</dbReference>
<dbReference type="Pfam" id="PF07859">
    <property type="entry name" value="Abhydrolase_3"/>
    <property type="match status" value="2"/>
</dbReference>
<proteinExistence type="predicted"/>
<dbReference type="SUPFAM" id="SSF53474">
    <property type="entry name" value="alpha/beta-Hydrolases"/>
    <property type="match status" value="1"/>
</dbReference>